<feature type="coiled-coil region" evidence="1">
    <location>
        <begin position="775"/>
        <end position="802"/>
    </location>
</feature>
<feature type="region of interest" description="Disordered" evidence="2">
    <location>
        <begin position="446"/>
        <end position="480"/>
    </location>
</feature>
<proteinExistence type="predicted"/>
<comment type="caution">
    <text evidence="3">The sequence shown here is derived from an EMBL/GenBank/DDBJ whole genome shotgun (WGS) entry which is preliminary data.</text>
</comment>
<evidence type="ECO:0000256" key="2">
    <source>
        <dbReference type="SAM" id="MobiDB-lite"/>
    </source>
</evidence>
<gene>
    <name evidence="3" type="ORF">PECAL_5P24450</name>
</gene>
<dbReference type="AlphaFoldDB" id="A0A8J2T168"/>
<feature type="coiled-coil region" evidence="1">
    <location>
        <begin position="1175"/>
        <end position="1202"/>
    </location>
</feature>
<accession>A0A8J2T168</accession>
<feature type="region of interest" description="Disordered" evidence="2">
    <location>
        <begin position="200"/>
        <end position="227"/>
    </location>
</feature>
<evidence type="ECO:0000313" key="4">
    <source>
        <dbReference type="Proteomes" id="UP000789595"/>
    </source>
</evidence>
<evidence type="ECO:0000256" key="1">
    <source>
        <dbReference type="SAM" id="Coils"/>
    </source>
</evidence>
<feature type="region of interest" description="Disordered" evidence="2">
    <location>
        <begin position="421"/>
        <end position="440"/>
    </location>
</feature>
<keyword evidence="4" id="KW-1185">Reference proteome</keyword>
<dbReference type="Proteomes" id="UP000789595">
    <property type="component" value="Unassembled WGS sequence"/>
</dbReference>
<reference evidence="3" key="1">
    <citation type="submission" date="2021-11" db="EMBL/GenBank/DDBJ databases">
        <authorList>
            <consortium name="Genoscope - CEA"/>
            <person name="William W."/>
        </authorList>
    </citation>
    <scope>NUCLEOTIDE SEQUENCE</scope>
</reference>
<protein>
    <submittedName>
        <fullName evidence="3">Uncharacterized protein</fullName>
    </submittedName>
</protein>
<dbReference type="EMBL" id="CAKKNE010000005">
    <property type="protein sequence ID" value="CAH0377928.1"/>
    <property type="molecule type" value="Genomic_DNA"/>
</dbReference>
<sequence length="1223" mass="136097">MVVSHRGERMAAQPHQRAALQDPNAALTRCVRSRRRLLRDATAEVLSNCDDLSRAQTSIRELESKHNDALRSDALRALSELRRAGRIRDVVFEEKDLGVSFVLARFDSVDGKHNELGRRFVVVETTRPLGVARRMLAPTDELVGIVGSEGLEPVVDPTVDAFDDLLKRLDHEERPLTLVFALGPQREAAHAAAVAAERETAKARELERKQRRAERRLQEAPKSPTESFMEEAFFGGEDEPPPVPPVERSRAWNATEDREEDAEAVKKALEAKRLQREAKAREEATKRASLLRQRAEADETRAIQRERDARRAARARSAADACAASSGRCAAIAQACVDEANDAAGGVALLSNLRSQLKTLRRQRIFDGAANTDFRRELVRVRRDLEQVLQRYGNNLTDKKGGEDDLEVIGRLLASGKDDFWDEDEEEPSETPPQSPNRALEKLRTRIASPKRSSAALRASKPPKFVHSPSKPATPHQSELDAAGDEFDEDLDRAINWEDDDDIREGVKKREKDDADLLNRRSEDLRRRFAAERALREDRARAADAAALAAETLLVNAAEQRAAEKREARRLLASAEAARRTRDRLAVARLRNEKERRIAARHAATAACELERIRRVRIDEDARAEEAAAFLERRIENITTVVALAEAERSRRVDERAALRIEAAAEQLSHRRSAIAFARAAKDAEVEAWHARRDVEERAARVDMVAERARSIALVCGSAEAERARRVELLVRADEAYRRELPRIRQRVVEACETERAERVAEVNRKRKAEVQRAVDARRDAARRCEEERQRLLENLAALAWRRPWAPAAIQRAAGDVEAFKKDAALWKRRFSDVKNSLTRDVDVARSEADRWKRACHDLKSRVQVVKKASEGEKALREEIQLWKRKHEALVASQALNAELVAANERGSARRRSAEAKQAAESGMWRAKHDELLASSDAIQAKLESERDAWKRRCSSLTSEMDGLRARRGGGAAKASEADSRELDELRASKASIEAERDAWKRRTDAGAADAARLRQRVAELETTVASASAAEAALAKERDAWKAQHDELNAPERTGATVRDLEDKLAAVRRECDMLKEAAPSKGPGLDVASALAISRAARSVGVAERRVRIADGKAAQALDAAAAADAASAALAADCLAAQGRAGKLQARLQSDRAAQRDAPPPDQDLLDELVAVKLQLAQASQLEEELASVRAQLAEARAGHDYIKPVEKAPKKKFFGRSKK</sequence>
<feature type="region of interest" description="Disordered" evidence="2">
    <location>
        <begin position="280"/>
        <end position="299"/>
    </location>
</feature>
<name>A0A8J2T168_9STRA</name>
<evidence type="ECO:0000313" key="3">
    <source>
        <dbReference type="EMBL" id="CAH0377928.1"/>
    </source>
</evidence>
<feature type="coiled-coil region" evidence="1">
    <location>
        <begin position="940"/>
        <end position="1031"/>
    </location>
</feature>
<organism evidence="3 4">
    <name type="scientific">Pelagomonas calceolata</name>
    <dbReference type="NCBI Taxonomy" id="35677"/>
    <lineage>
        <taxon>Eukaryota</taxon>
        <taxon>Sar</taxon>
        <taxon>Stramenopiles</taxon>
        <taxon>Ochrophyta</taxon>
        <taxon>Pelagophyceae</taxon>
        <taxon>Pelagomonadales</taxon>
        <taxon>Pelagomonadaceae</taxon>
        <taxon>Pelagomonas</taxon>
    </lineage>
</organism>
<keyword evidence="1" id="KW-0175">Coiled coil</keyword>